<keyword evidence="1" id="KW-0472">Membrane</keyword>
<sequence>MSNSQRDLAALSRFVFRAPDWSASLFLTLLVAAVAGVAAFDSGFVLDDAYLGMVYVGVPTVIAAFLTPWVDRPLGGRLTYNRSALLAFLCELLVVVAIVVAAAAVAVTGLGAGAIVGALVVSLASMFAVRLFVVLAVSRQSLPVAAIPASIQPVAAAVLVFLHSDAARHLGFAPAADIPFVGTFAAPVLDAVRPVDFALLLALCAVYAVAVYGFLIAIDRPWRRSLGVSVLDFVRGFIGHIADGSTELESFFEELGETAVVPVSALVVRQPDGTEKARFVAPMVHPGPMGDIGGGNLPARLDERASGLSFPLHGTAGHDFNLVTERAVEPVVDAVDDAVEAAGEHEAATGARRTTVGDSTLVGQAVGDGAFAVITHAPEPADDIAFGVGLAATGELRAAGFETALVADAHNCNGQVGDGPGQVTPGSRRAGDIQSAAGELGAALSAADSGPLSVGVAASETDWKPTDGIGPLGVRVAVFDTDGDRTAYVLVDGNNMVPGLRERIQDALAADTVEVATTDTHVVNTVEATNRVGDALDGDELVALVQSLEADATADLEPVVAGVGSAEAETTVFGTDRTETLASTANAMVQLGGVLLLVVVGAVLTVSLLVVLLAG</sequence>
<feature type="transmembrane region" description="Helical" evidence="1">
    <location>
        <begin position="49"/>
        <end position="71"/>
    </location>
</feature>
<evidence type="ECO:0000313" key="3">
    <source>
        <dbReference type="EMBL" id="CAI48400.1"/>
    </source>
</evidence>
<reference evidence="3 4" key="1">
    <citation type="journal article" date="2005" name="Genome Res.">
        <title>Living with two extremes: conclusions from the genome sequence of Natronomonas pharaonis.</title>
        <authorList>
            <person name="Falb M."/>
            <person name="Pfeiffer F."/>
            <person name="Palm P."/>
            <person name="Rodewald K."/>
            <person name="Hickmann V."/>
            <person name="Tittor J."/>
            <person name="Oesterhelt D."/>
        </authorList>
    </citation>
    <scope>NUCLEOTIDE SEQUENCE [LARGE SCALE GENOMIC DNA]</scope>
    <source>
        <strain evidence="4">ATCC 35678 / DSM 2160 / CIP 103997 / JCM 8858 / NBRC 14720 / NCIMB 2260 / Gabara</strain>
    </source>
</reference>
<dbReference type="OrthoDB" id="8914at2157"/>
<evidence type="ECO:0000256" key="1">
    <source>
        <dbReference type="SAM" id="Phobius"/>
    </source>
</evidence>
<dbReference type="AlphaFoldDB" id="A0A1U7ETZ4"/>
<dbReference type="RefSeq" id="WP_011322036.1">
    <property type="nucleotide sequence ID" value="NC_007426.1"/>
</dbReference>
<feature type="transmembrane region" description="Helical" evidence="1">
    <location>
        <begin position="144"/>
        <end position="162"/>
    </location>
</feature>
<keyword evidence="1" id="KW-0812">Transmembrane</keyword>
<feature type="transmembrane region" description="Helical" evidence="1">
    <location>
        <begin position="112"/>
        <end position="137"/>
    </location>
</feature>
<name>A0A1U7ETZ4_NATPD</name>
<feature type="domain" description="DUF2070" evidence="2">
    <location>
        <begin position="9"/>
        <end position="606"/>
    </location>
</feature>
<dbReference type="EMBL" id="CR936257">
    <property type="protein sequence ID" value="CAI48400.1"/>
    <property type="molecule type" value="Genomic_DNA"/>
</dbReference>
<protein>
    <submittedName>
        <fullName evidence="3">DUF2070 family protein</fullName>
    </submittedName>
</protein>
<dbReference type="HOGENOM" id="CLU_441213_0_0_2"/>
<gene>
    <name evidence="3" type="ordered locus">NP_0618A</name>
</gene>
<dbReference type="Proteomes" id="UP000002698">
    <property type="component" value="Chromosome"/>
</dbReference>
<proteinExistence type="predicted"/>
<feature type="transmembrane region" description="Helical" evidence="1">
    <location>
        <begin position="197"/>
        <end position="218"/>
    </location>
</feature>
<feature type="transmembrane region" description="Helical" evidence="1">
    <location>
        <begin position="594"/>
        <end position="614"/>
    </location>
</feature>
<dbReference type="eggNOG" id="arCOG04351">
    <property type="taxonomic scope" value="Archaea"/>
</dbReference>
<dbReference type="EnsemblBacteria" id="CAI48400">
    <property type="protein sequence ID" value="CAI48400"/>
    <property type="gene ID" value="NP_0618A"/>
</dbReference>
<feature type="transmembrane region" description="Helical" evidence="1">
    <location>
        <begin position="83"/>
        <end position="106"/>
    </location>
</feature>
<dbReference type="STRING" id="348780.NP_0618A"/>
<dbReference type="Pfam" id="PF09843">
    <property type="entry name" value="DUF2070"/>
    <property type="match status" value="1"/>
</dbReference>
<evidence type="ECO:0000313" key="4">
    <source>
        <dbReference type="Proteomes" id="UP000002698"/>
    </source>
</evidence>
<keyword evidence="4" id="KW-1185">Reference proteome</keyword>
<keyword evidence="1" id="KW-1133">Transmembrane helix</keyword>
<organism evidence="3 4">
    <name type="scientific">Natronomonas pharaonis (strain ATCC 35678 / DSM 2160 / CIP 103997 / JCM 8858 / NBRC 14720 / NCIMB 2260 / Gabara)</name>
    <name type="common">Halobacterium pharaonis</name>
    <dbReference type="NCBI Taxonomy" id="348780"/>
    <lineage>
        <taxon>Archaea</taxon>
        <taxon>Methanobacteriati</taxon>
        <taxon>Methanobacteriota</taxon>
        <taxon>Stenosarchaea group</taxon>
        <taxon>Halobacteria</taxon>
        <taxon>Halobacteriales</taxon>
        <taxon>Natronomonadaceae</taxon>
        <taxon>Natronomonas</taxon>
    </lineage>
</organism>
<dbReference type="KEGG" id="nph:NP_0618A"/>
<evidence type="ECO:0000259" key="2">
    <source>
        <dbReference type="Pfam" id="PF09843"/>
    </source>
</evidence>
<dbReference type="GeneID" id="3700907"/>
<dbReference type="InterPro" id="IPR019204">
    <property type="entry name" value="DUF2070_membrane"/>
</dbReference>
<accession>A0A1U7ETZ4</accession>